<proteinExistence type="predicted"/>
<dbReference type="GO" id="GO:0055085">
    <property type="term" value="P:transmembrane transport"/>
    <property type="evidence" value="ECO:0007669"/>
    <property type="project" value="InterPro"/>
</dbReference>
<dbReference type="Pfam" id="PF00916">
    <property type="entry name" value="Sulfate_transp"/>
    <property type="match status" value="1"/>
</dbReference>
<feature type="domain" description="STAS" evidence="6">
    <location>
        <begin position="461"/>
        <end position="538"/>
    </location>
</feature>
<sequence length="577" mass="63184">MELLQRHIPIIRWLRNYTKEDAICDLIAGISIGLTMIPQSIAYASLAGLSPQTGLNSAFMGCMIYAFLGTIKEVVIGPSSLMALLTYEYTRSLNMDFVVLLCFLCGIVEFIMGILRLGFLVEFISSPVVSGFTTATSVIIVGSQLKGLMGIRFKSNGFLDNIYQLFANAHKLRWGDTILGVACIIILLILRKAQELKVPETWKYRNYVKKGLWLVSLGRNFLIVAAASFVAYLYKNNGYQTPFVTTKAVEGGIPSLTLPPFSTQIGNKTYDLGEMVTELGTGYIVIPIIAVLANVAIAKAFVNGPVEATHEMLTLSICNIIGSCVQSMPTTGAFTRSAVVSASGVRTPIASIYAAGLALMALGFLGPYFHYIPRATLSAVLIAAVLFLIDWKIFCDLWKKSWLDFFCVTFTLVSCLALGIEVGLLIGVMMGITHLVYKTSRPPLNIEPGKEVTTVSGRNGLYFSATDYFNGKLQKYASGSDTVIIDCSTFSGIDFTAAKGLASLINSFQKRGQKLMLVNVPRKWKKLLLSAGVKEGYIRCESMDEFNCENMQLLLQIEEPTKTETSQHTEKDGNHSA</sequence>
<evidence type="ECO:0000259" key="6">
    <source>
        <dbReference type="PROSITE" id="PS50801"/>
    </source>
</evidence>
<evidence type="ECO:0000256" key="5">
    <source>
        <dbReference type="SAM" id="Phobius"/>
    </source>
</evidence>
<evidence type="ECO:0000256" key="1">
    <source>
        <dbReference type="ARBA" id="ARBA00004141"/>
    </source>
</evidence>
<name>A0A9P0H733_NEZVI</name>
<feature type="transmembrane region" description="Helical" evidence="5">
    <location>
        <begin position="282"/>
        <end position="302"/>
    </location>
</feature>
<keyword evidence="8" id="KW-1185">Reference proteome</keyword>
<protein>
    <recommendedName>
        <fullName evidence="6">STAS domain-containing protein</fullName>
    </recommendedName>
</protein>
<dbReference type="InterPro" id="IPR011547">
    <property type="entry name" value="SLC26A/SulP_dom"/>
</dbReference>
<dbReference type="InterPro" id="IPR001902">
    <property type="entry name" value="SLC26A/SulP_fam"/>
</dbReference>
<dbReference type="Pfam" id="PF01740">
    <property type="entry name" value="STAS"/>
    <property type="match status" value="1"/>
</dbReference>
<feature type="transmembrane region" description="Helical" evidence="5">
    <location>
        <begin position="211"/>
        <end position="234"/>
    </location>
</feature>
<gene>
    <name evidence="7" type="ORF">NEZAVI_LOCUS6653</name>
</gene>
<organism evidence="7 8">
    <name type="scientific">Nezara viridula</name>
    <name type="common">Southern green stink bug</name>
    <name type="synonym">Cimex viridulus</name>
    <dbReference type="NCBI Taxonomy" id="85310"/>
    <lineage>
        <taxon>Eukaryota</taxon>
        <taxon>Metazoa</taxon>
        <taxon>Ecdysozoa</taxon>
        <taxon>Arthropoda</taxon>
        <taxon>Hexapoda</taxon>
        <taxon>Insecta</taxon>
        <taxon>Pterygota</taxon>
        <taxon>Neoptera</taxon>
        <taxon>Paraneoptera</taxon>
        <taxon>Hemiptera</taxon>
        <taxon>Heteroptera</taxon>
        <taxon>Panheteroptera</taxon>
        <taxon>Pentatomomorpha</taxon>
        <taxon>Pentatomoidea</taxon>
        <taxon>Pentatomidae</taxon>
        <taxon>Pentatominae</taxon>
        <taxon>Nezara</taxon>
    </lineage>
</organism>
<feature type="transmembrane region" description="Helical" evidence="5">
    <location>
        <begin position="58"/>
        <end position="85"/>
    </location>
</feature>
<reference evidence="7" key="1">
    <citation type="submission" date="2022-01" db="EMBL/GenBank/DDBJ databases">
        <authorList>
            <person name="King R."/>
        </authorList>
    </citation>
    <scope>NUCLEOTIDE SEQUENCE</scope>
</reference>
<feature type="transmembrane region" description="Helical" evidence="5">
    <location>
        <begin position="22"/>
        <end position="46"/>
    </location>
</feature>
<keyword evidence="4 5" id="KW-0472">Membrane</keyword>
<evidence type="ECO:0000256" key="2">
    <source>
        <dbReference type="ARBA" id="ARBA00022692"/>
    </source>
</evidence>
<dbReference type="PROSITE" id="PS50801">
    <property type="entry name" value="STAS"/>
    <property type="match status" value="1"/>
</dbReference>
<keyword evidence="3 5" id="KW-1133">Transmembrane helix</keyword>
<dbReference type="GO" id="GO:0016020">
    <property type="term" value="C:membrane"/>
    <property type="evidence" value="ECO:0007669"/>
    <property type="project" value="UniProtKB-SubCell"/>
</dbReference>
<evidence type="ECO:0000256" key="4">
    <source>
        <dbReference type="ARBA" id="ARBA00023136"/>
    </source>
</evidence>
<evidence type="ECO:0000313" key="7">
    <source>
        <dbReference type="EMBL" id="CAH1396616.1"/>
    </source>
</evidence>
<evidence type="ECO:0000256" key="3">
    <source>
        <dbReference type="ARBA" id="ARBA00022989"/>
    </source>
</evidence>
<dbReference type="InterPro" id="IPR036513">
    <property type="entry name" value="STAS_dom_sf"/>
</dbReference>
<feature type="transmembrane region" description="Helical" evidence="5">
    <location>
        <begin position="350"/>
        <end position="369"/>
    </location>
</feature>
<dbReference type="Gene3D" id="3.30.750.24">
    <property type="entry name" value="STAS domain"/>
    <property type="match status" value="1"/>
</dbReference>
<dbReference type="CDD" id="cd07042">
    <property type="entry name" value="STAS_SulP_like_sulfate_transporter"/>
    <property type="match status" value="1"/>
</dbReference>
<dbReference type="InterPro" id="IPR002645">
    <property type="entry name" value="STAS_dom"/>
</dbReference>
<evidence type="ECO:0000313" key="8">
    <source>
        <dbReference type="Proteomes" id="UP001152798"/>
    </source>
</evidence>
<feature type="transmembrane region" description="Helical" evidence="5">
    <location>
        <begin position="172"/>
        <end position="190"/>
    </location>
</feature>
<dbReference type="Proteomes" id="UP001152798">
    <property type="component" value="Chromosome 3"/>
</dbReference>
<dbReference type="EMBL" id="OV725079">
    <property type="protein sequence ID" value="CAH1396616.1"/>
    <property type="molecule type" value="Genomic_DNA"/>
</dbReference>
<accession>A0A9P0H733</accession>
<comment type="subcellular location">
    <subcellularLocation>
        <location evidence="1">Membrane</location>
        <topology evidence="1">Multi-pass membrane protein</topology>
    </subcellularLocation>
</comment>
<dbReference type="OrthoDB" id="288203at2759"/>
<dbReference type="SUPFAM" id="SSF52091">
    <property type="entry name" value="SpoIIaa-like"/>
    <property type="match status" value="1"/>
</dbReference>
<dbReference type="AlphaFoldDB" id="A0A9P0H733"/>
<dbReference type="PANTHER" id="PTHR11814">
    <property type="entry name" value="SULFATE TRANSPORTER"/>
    <property type="match status" value="1"/>
</dbReference>
<keyword evidence="2 5" id="KW-0812">Transmembrane</keyword>
<feature type="transmembrane region" description="Helical" evidence="5">
    <location>
        <begin position="97"/>
        <end position="119"/>
    </location>
</feature>
<feature type="transmembrane region" description="Helical" evidence="5">
    <location>
        <begin position="405"/>
        <end position="437"/>
    </location>
</feature>
<feature type="transmembrane region" description="Helical" evidence="5">
    <location>
        <begin position="375"/>
        <end position="393"/>
    </location>
</feature>